<dbReference type="RefSeq" id="WP_154075936.1">
    <property type="nucleotide sequence ID" value="NZ_CP045929.1"/>
</dbReference>
<dbReference type="EMBL" id="CP045929">
    <property type="protein sequence ID" value="QGK69340.1"/>
    <property type="molecule type" value="Genomic_DNA"/>
</dbReference>
<evidence type="ECO:0000313" key="3">
    <source>
        <dbReference type="Proteomes" id="UP000371041"/>
    </source>
</evidence>
<reference evidence="3" key="1">
    <citation type="submission" date="2019-11" db="EMBL/GenBank/DDBJ databases">
        <title>The complete genome sequence of Saccharopolyspora sp. E2A.</title>
        <authorList>
            <person name="Zhang G."/>
        </authorList>
    </citation>
    <scope>NUCLEOTIDE SEQUENCE [LARGE SCALE GENOMIC DNA]</scope>
    <source>
        <strain evidence="3">E2A</strain>
    </source>
</reference>
<dbReference type="AlphaFoldDB" id="A0A5Q3Q668"/>
<proteinExistence type="predicted"/>
<gene>
    <name evidence="2" type="ORF">GIY23_07190</name>
</gene>
<protein>
    <submittedName>
        <fullName evidence="2">Uncharacterized protein</fullName>
    </submittedName>
</protein>
<name>A0A5Q3Q668_9PSEU</name>
<dbReference type="KEGG" id="sace:GIY23_07190"/>
<feature type="region of interest" description="Disordered" evidence="1">
    <location>
        <begin position="51"/>
        <end position="94"/>
    </location>
</feature>
<evidence type="ECO:0000256" key="1">
    <source>
        <dbReference type="SAM" id="MobiDB-lite"/>
    </source>
</evidence>
<keyword evidence="3" id="KW-1185">Reference proteome</keyword>
<dbReference type="Proteomes" id="UP000371041">
    <property type="component" value="Chromosome"/>
</dbReference>
<evidence type="ECO:0000313" key="2">
    <source>
        <dbReference type="EMBL" id="QGK69340.1"/>
    </source>
</evidence>
<organism evidence="2 3">
    <name type="scientific">Allosaccharopolyspora coralli</name>
    <dbReference type="NCBI Taxonomy" id="2665642"/>
    <lineage>
        <taxon>Bacteria</taxon>
        <taxon>Bacillati</taxon>
        <taxon>Actinomycetota</taxon>
        <taxon>Actinomycetes</taxon>
        <taxon>Pseudonocardiales</taxon>
        <taxon>Pseudonocardiaceae</taxon>
        <taxon>Allosaccharopolyspora</taxon>
    </lineage>
</organism>
<accession>A0A5Q3Q668</accession>
<sequence>MDEKTKIQCDLIEPETVAPETGVVGNDSTPGTDDGLCNTETDRWDNPALCGYPPYGNGGSTVEPPGYQQEDSYSEQEPTEAPGTDFMDEKCSDPGFYDVAPADLVQQYC</sequence>